<gene>
    <name evidence="3" type="ORF">TUBRATIS_004750</name>
</gene>
<dbReference type="OrthoDB" id="1926212at2759"/>
<evidence type="ECO:0000313" key="4">
    <source>
        <dbReference type="Proteomes" id="UP000282876"/>
    </source>
</evidence>
<dbReference type="EMBL" id="RCSS01000105">
    <property type="protein sequence ID" value="RVD93005.1"/>
    <property type="molecule type" value="Genomic_DNA"/>
</dbReference>
<accession>A0A437AP48</accession>
<reference evidence="3 4" key="1">
    <citation type="submission" date="2018-10" db="EMBL/GenBank/DDBJ databases">
        <title>Draft genome sequence of the microsporidian Tubulinosema ratisbonensis.</title>
        <authorList>
            <person name="Polonais V."/>
            <person name="Peyretaillade E."/>
            <person name="Niehus S."/>
            <person name="Wawrzyniak I."/>
            <person name="Franchet A."/>
            <person name="Gaspin C."/>
            <person name="Reichstadt M."/>
            <person name="Belser C."/>
            <person name="Labadie K."/>
            <person name="Delbac F."/>
            <person name="Ferrandon D."/>
        </authorList>
    </citation>
    <scope>NUCLEOTIDE SEQUENCE [LARGE SCALE GENOMIC DNA]</scope>
    <source>
        <strain evidence="3 4">Franzen</strain>
    </source>
</reference>
<dbReference type="SUPFAM" id="SSF48452">
    <property type="entry name" value="TPR-like"/>
    <property type="match status" value="2"/>
</dbReference>
<name>A0A437AP48_9MICR</name>
<dbReference type="PANTHER" id="PTHR12558:SF13">
    <property type="entry name" value="CELL DIVISION CYCLE PROTEIN 27 HOMOLOG"/>
    <property type="match status" value="1"/>
</dbReference>
<comment type="caution">
    <text evidence="3">The sequence shown here is derived from an EMBL/GenBank/DDBJ whole genome shotgun (WGS) entry which is preliminary data.</text>
</comment>
<protein>
    <submittedName>
        <fullName evidence="3">Transcriptional corepressor cyc8</fullName>
    </submittedName>
</protein>
<evidence type="ECO:0000313" key="3">
    <source>
        <dbReference type="EMBL" id="RVD93005.1"/>
    </source>
</evidence>
<dbReference type="Gene3D" id="1.25.40.10">
    <property type="entry name" value="Tetratricopeptide repeat domain"/>
    <property type="match status" value="2"/>
</dbReference>
<dbReference type="VEuPathDB" id="MicrosporidiaDB:TUBRATIS_004750"/>
<dbReference type="AlphaFoldDB" id="A0A437AP48"/>
<dbReference type="Proteomes" id="UP000282876">
    <property type="component" value="Unassembled WGS sequence"/>
</dbReference>
<comment type="similarity">
    <text evidence="2">Belongs to the APC3/CDC27 family.</text>
</comment>
<organism evidence="3 4">
    <name type="scientific">Tubulinosema ratisbonensis</name>
    <dbReference type="NCBI Taxonomy" id="291195"/>
    <lineage>
        <taxon>Eukaryota</taxon>
        <taxon>Fungi</taxon>
        <taxon>Fungi incertae sedis</taxon>
        <taxon>Microsporidia</taxon>
        <taxon>Tubulinosematoidea</taxon>
        <taxon>Tubulinosematidae</taxon>
        <taxon>Tubulinosema</taxon>
    </lineage>
</organism>
<keyword evidence="4" id="KW-1185">Reference proteome</keyword>
<proteinExistence type="inferred from homology"/>
<dbReference type="InterPro" id="IPR019734">
    <property type="entry name" value="TPR_rpt"/>
</dbReference>
<evidence type="ECO:0000256" key="2">
    <source>
        <dbReference type="ARBA" id="ARBA00038210"/>
    </source>
</evidence>
<dbReference type="GO" id="GO:0005680">
    <property type="term" value="C:anaphase-promoting complex"/>
    <property type="evidence" value="ECO:0007669"/>
    <property type="project" value="UniProtKB-ARBA"/>
</dbReference>
<dbReference type="Pfam" id="PF13181">
    <property type="entry name" value="TPR_8"/>
    <property type="match status" value="3"/>
</dbReference>
<dbReference type="InterPro" id="IPR011990">
    <property type="entry name" value="TPR-like_helical_dom_sf"/>
</dbReference>
<dbReference type="STRING" id="291195.A0A437AP48"/>
<sequence length="437" mass="51581">MNPQNPSEHIEPYYNNEIYLLDAFESLWCDLGNICSNFGLTKMTIFCFDNALRNKKTGHRNLYRIAREFLFIESYEKITEIIGKLNDMNAPKFYNEVLSGHLFLHKNKLKESFSSFSKALHIGNIDFLLYYGIARWNEATKKYQEAVKYYSIVLKKYPSHIIAHKSRYRIMTILKMTNALSYAKRFLLTMEKDEFCFIEKEAFTIQFASCYELENEDEPAIKLCENIISTKPNYIFAYRLISYIYFKLKNYQSAIEHLDRGLSIFNADRYLYYLKGKILFLQNNYDRSSILLSKAVEYSSNDPYIWNSYGIVCYKLKNYEQAEICFKNSISFDKNFLEPKFNLMLVFRLFNRINETKKILDELCMNNRSDIELISMCKNIGVDSVFYETECRDCDFNVGTSMYFSADSFLGGNSFYVDAGEYSNLELDPETEIKNEY</sequence>
<dbReference type="PANTHER" id="PTHR12558">
    <property type="entry name" value="CELL DIVISION CYCLE 16,23,27"/>
    <property type="match status" value="1"/>
</dbReference>
<dbReference type="SMART" id="SM00028">
    <property type="entry name" value="TPR"/>
    <property type="match status" value="6"/>
</dbReference>
<keyword evidence="1" id="KW-0802">TPR repeat</keyword>
<evidence type="ECO:0000256" key="1">
    <source>
        <dbReference type="ARBA" id="ARBA00022803"/>
    </source>
</evidence>
<dbReference type="Pfam" id="PF13174">
    <property type="entry name" value="TPR_6"/>
    <property type="match status" value="1"/>
</dbReference>